<dbReference type="STRING" id="927083.DB32_005890"/>
<dbReference type="InterPro" id="IPR018247">
    <property type="entry name" value="EF_Hand_1_Ca_BS"/>
</dbReference>
<keyword evidence="8" id="KW-1185">Reference proteome</keyword>
<name>A0A0F6YKD3_9BACT</name>
<dbReference type="PANTHER" id="PTHR30417">
    <property type="entry name" value="N-ACETYLMURAMOYL-L-ALANINE AMIDASE AMID"/>
    <property type="match status" value="1"/>
</dbReference>
<dbReference type="AlphaFoldDB" id="A0A0F6YKD3"/>
<gene>
    <name evidence="7" type="ORF">DB32_005890</name>
</gene>
<keyword evidence="4" id="KW-0378">Hydrolase</keyword>
<dbReference type="SMART" id="SM00644">
    <property type="entry name" value="Ami_2"/>
    <property type="match status" value="1"/>
</dbReference>
<dbReference type="Proteomes" id="UP000034883">
    <property type="component" value="Chromosome"/>
</dbReference>
<dbReference type="GO" id="GO:0071555">
    <property type="term" value="P:cell wall organization"/>
    <property type="evidence" value="ECO:0007669"/>
    <property type="project" value="UniProtKB-KW"/>
</dbReference>
<dbReference type="GO" id="GO:0008745">
    <property type="term" value="F:N-acetylmuramoyl-L-alanine amidase activity"/>
    <property type="evidence" value="ECO:0007669"/>
    <property type="project" value="UniProtKB-EC"/>
</dbReference>
<dbReference type="InterPro" id="IPR036505">
    <property type="entry name" value="Amidase/PGRP_sf"/>
</dbReference>
<dbReference type="Pfam" id="PF01510">
    <property type="entry name" value="Amidase_2"/>
    <property type="match status" value="1"/>
</dbReference>
<dbReference type="InterPro" id="IPR024038">
    <property type="entry name" value="MYXO-CTERM"/>
</dbReference>
<dbReference type="InterPro" id="IPR002502">
    <property type="entry name" value="Amidase_domain"/>
</dbReference>
<dbReference type="InterPro" id="IPR051206">
    <property type="entry name" value="NAMLAA_amidase_2"/>
</dbReference>
<dbReference type="GO" id="GO:0009253">
    <property type="term" value="P:peptidoglycan catabolic process"/>
    <property type="evidence" value="ECO:0007669"/>
    <property type="project" value="InterPro"/>
</dbReference>
<dbReference type="PROSITE" id="PS51257">
    <property type="entry name" value="PROKAR_LIPOPROTEIN"/>
    <property type="match status" value="1"/>
</dbReference>
<dbReference type="Gene3D" id="2.130.10.130">
    <property type="entry name" value="Integrin alpha, N-terminal"/>
    <property type="match status" value="1"/>
</dbReference>
<dbReference type="SUPFAM" id="SSF69318">
    <property type="entry name" value="Integrin alpha N-terminal domain"/>
    <property type="match status" value="1"/>
</dbReference>
<dbReference type="RefSeq" id="WP_053235848.1">
    <property type="nucleotide sequence ID" value="NZ_CP011125.1"/>
</dbReference>
<evidence type="ECO:0000256" key="5">
    <source>
        <dbReference type="ARBA" id="ARBA00023316"/>
    </source>
</evidence>
<dbReference type="GO" id="GO:0009254">
    <property type="term" value="P:peptidoglycan turnover"/>
    <property type="evidence" value="ECO:0007669"/>
    <property type="project" value="TreeGrafter"/>
</dbReference>
<accession>A0A0F6YKD3</accession>
<comment type="catalytic activity">
    <reaction evidence="1">
        <text>Hydrolyzes the link between N-acetylmuramoyl residues and L-amino acid residues in certain cell-wall glycopeptides.</text>
        <dbReference type="EC" id="3.5.1.28"/>
    </reaction>
</comment>
<proteinExistence type="predicted"/>
<dbReference type="PANTHER" id="PTHR30417:SF1">
    <property type="entry name" value="N-ACETYLMURAMOYL-L-ALANINE AMIDASE AMID"/>
    <property type="match status" value="1"/>
</dbReference>
<keyword evidence="5" id="KW-0961">Cell wall biogenesis/degradation</keyword>
<dbReference type="EC" id="3.5.1.28" evidence="2"/>
<dbReference type="OrthoDB" id="5477513at2"/>
<evidence type="ECO:0000259" key="6">
    <source>
        <dbReference type="SMART" id="SM00644"/>
    </source>
</evidence>
<dbReference type="EMBL" id="CP011125">
    <property type="protein sequence ID" value="AKF08741.1"/>
    <property type="molecule type" value="Genomic_DNA"/>
</dbReference>
<dbReference type="SUPFAM" id="SSF55846">
    <property type="entry name" value="N-acetylmuramoyl-L-alanine amidase-like"/>
    <property type="match status" value="1"/>
</dbReference>
<evidence type="ECO:0000256" key="3">
    <source>
        <dbReference type="ARBA" id="ARBA00022729"/>
    </source>
</evidence>
<dbReference type="PROSITE" id="PS00018">
    <property type="entry name" value="EF_HAND_1"/>
    <property type="match status" value="1"/>
</dbReference>
<evidence type="ECO:0000256" key="1">
    <source>
        <dbReference type="ARBA" id="ARBA00001561"/>
    </source>
</evidence>
<keyword evidence="3" id="KW-0732">Signal</keyword>
<feature type="domain" description="N-acetylmuramoyl-L-alanine amidase" evidence="6">
    <location>
        <begin position="230"/>
        <end position="360"/>
    </location>
</feature>
<evidence type="ECO:0000313" key="7">
    <source>
        <dbReference type="EMBL" id="AKF08741.1"/>
    </source>
</evidence>
<evidence type="ECO:0000256" key="4">
    <source>
        <dbReference type="ARBA" id="ARBA00022801"/>
    </source>
</evidence>
<sequence>MRKLAPVLVSLALAAGCEAPPADPIVTSAAPALLPYRGDALVVRLVTEAAARHEVPRDVLLALGWAETRLVSRTGMLAHEGEEAHGDPTACGVFGLDEGTARDEAARLVDADAASLCEHLELEVDAAAARLRALAGDAPPAQDDTAAWLALLDAWHPALADVRFPYREHLAQVMDIGFRDTDERGDVIYLPPIDGLVSPIATNEDGVGVAIEYARPDTPLAEWQGPACDYTNASRGRGDIRYVVIHTCEGGFAGCVNTVRSCGGSQVSAHYVTSYTGFTAQIVEEQDTAWHVGCLNGSSIGIEHEGFAGSTNHPDAQLCRTARIVRSICDRYGIPCDRSRVIGHVEANSMFCHGDHWDPGPHWDWAKFMRFVNEGCDCRPTAESCNGRDDDCDRRTDEGVTNACGTCGGTPAETCNGRDDDCDGTVDEDDVCEVALLLEQPSAYAPPSSTDVNGDGRADVCGRGYSGVRCWLAQEGAWGAATAAVPWGDMGGWDDVANHATLRMGDVNGDGRADVCARANAGVVCALSSGTGFDAHTTWSDVPSDASGWGAPRFYTTMRLADVNGDGREDLCARASAGFGCWLSDGTRFGERIEGPEWSDASGFGVARHYGTIRMGDVNGDGRDDACVRAAAGLDCWLSDGAGFPTRVEGPRWADAVGWGDRRYWSTIRLADVNGDGRDDVCARSASDLRCVLASDEGFGETRIVAPLADASGWDDVSNYATIVVGDVNGDRVEDLCARSNAELACYAWDGEAFARIAGPAWADESGWSAARYYQTIRMADVDGDGRDDACARAAAGWRCHPSSGDGFGEAIALDDMTDAGGWDAPRYFTTILAAGRACRAMDETCNGRDDDCDGEVDEHASAEICNEVDDDCDGEIDEMRVCEMPDAGGIEPGRDAGPRGDGGAMPSIDGGCSCRVASGPGHGAWWALGLVLAAIVARRRR</sequence>
<reference evidence="7 8" key="1">
    <citation type="submission" date="2015-03" db="EMBL/GenBank/DDBJ databases">
        <title>Genome assembly of Sandaracinus amylolyticus DSM 53668.</title>
        <authorList>
            <person name="Sharma G."/>
            <person name="Subramanian S."/>
        </authorList>
    </citation>
    <scope>NUCLEOTIDE SEQUENCE [LARGE SCALE GENOMIC DNA]</scope>
    <source>
        <strain evidence="7 8">DSM 53668</strain>
    </source>
</reference>
<dbReference type="NCBIfam" id="TIGR03901">
    <property type="entry name" value="MYXO-CTERM"/>
    <property type="match status" value="1"/>
</dbReference>
<dbReference type="CDD" id="cd06583">
    <property type="entry name" value="PGRP"/>
    <property type="match status" value="1"/>
</dbReference>
<dbReference type="InterPro" id="IPR028994">
    <property type="entry name" value="Integrin_alpha_N"/>
</dbReference>
<dbReference type="InterPro" id="IPR013517">
    <property type="entry name" value="FG-GAP"/>
</dbReference>
<dbReference type="Gene3D" id="3.40.80.10">
    <property type="entry name" value="Peptidoglycan recognition protein-like"/>
    <property type="match status" value="1"/>
</dbReference>
<evidence type="ECO:0000256" key="2">
    <source>
        <dbReference type="ARBA" id="ARBA00011901"/>
    </source>
</evidence>
<organism evidence="7 8">
    <name type="scientific">Sandaracinus amylolyticus</name>
    <dbReference type="NCBI Taxonomy" id="927083"/>
    <lineage>
        <taxon>Bacteria</taxon>
        <taxon>Pseudomonadati</taxon>
        <taxon>Myxococcota</taxon>
        <taxon>Polyangia</taxon>
        <taxon>Polyangiales</taxon>
        <taxon>Sandaracinaceae</taxon>
        <taxon>Sandaracinus</taxon>
    </lineage>
</organism>
<protein>
    <recommendedName>
        <fullName evidence="2">N-acetylmuramoyl-L-alanine amidase</fullName>
        <ecNumber evidence="2">3.5.1.28</ecNumber>
    </recommendedName>
</protein>
<dbReference type="KEGG" id="samy:DB32_005890"/>
<evidence type="ECO:0000313" key="8">
    <source>
        <dbReference type="Proteomes" id="UP000034883"/>
    </source>
</evidence>
<dbReference type="Pfam" id="PF13517">
    <property type="entry name" value="FG-GAP_3"/>
    <property type="match status" value="1"/>
</dbReference>